<organism evidence="1 2">
    <name type="scientific">Adhaeribacter rhizoryzae</name>
    <dbReference type="NCBI Taxonomy" id="2607907"/>
    <lineage>
        <taxon>Bacteria</taxon>
        <taxon>Pseudomonadati</taxon>
        <taxon>Bacteroidota</taxon>
        <taxon>Cytophagia</taxon>
        <taxon>Cytophagales</taxon>
        <taxon>Hymenobacteraceae</taxon>
        <taxon>Adhaeribacter</taxon>
    </lineage>
</organism>
<dbReference type="RefSeq" id="WP_150087689.1">
    <property type="nucleotide sequence ID" value="NZ_VWSF01000004.1"/>
</dbReference>
<dbReference type="Proteomes" id="UP000323426">
    <property type="component" value="Unassembled WGS sequence"/>
</dbReference>
<accession>A0A5M6DJU7</accession>
<comment type="caution">
    <text evidence="1">The sequence shown here is derived from an EMBL/GenBank/DDBJ whole genome shotgun (WGS) entry which is preliminary data.</text>
</comment>
<reference evidence="1 2" key="1">
    <citation type="submission" date="2019-09" db="EMBL/GenBank/DDBJ databases">
        <title>Genome sequence and assembly of Adhaeribacter sp.</title>
        <authorList>
            <person name="Chhetri G."/>
        </authorList>
    </citation>
    <scope>NUCLEOTIDE SEQUENCE [LARGE SCALE GENOMIC DNA]</scope>
    <source>
        <strain evidence="1 2">DK36</strain>
    </source>
</reference>
<gene>
    <name evidence="1" type="ORF">F0145_07435</name>
</gene>
<proteinExistence type="predicted"/>
<dbReference type="EMBL" id="VWSF01000004">
    <property type="protein sequence ID" value="KAA5547771.1"/>
    <property type="molecule type" value="Genomic_DNA"/>
</dbReference>
<evidence type="ECO:0000313" key="2">
    <source>
        <dbReference type="Proteomes" id="UP000323426"/>
    </source>
</evidence>
<evidence type="ECO:0000313" key="1">
    <source>
        <dbReference type="EMBL" id="KAA5547771.1"/>
    </source>
</evidence>
<sequence length="72" mass="8486">MINWIKNEDKTPEEHQRILATVELNGKTSVVPCWYIENNRILLNDAPNAPTYSFSMVRAWQPFPEPFQEHKT</sequence>
<protein>
    <recommendedName>
        <fullName evidence="3">DUF551 domain-containing protein</fullName>
    </recommendedName>
</protein>
<name>A0A5M6DJU7_9BACT</name>
<keyword evidence="2" id="KW-1185">Reference proteome</keyword>
<dbReference type="AlphaFoldDB" id="A0A5M6DJU7"/>
<evidence type="ECO:0008006" key="3">
    <source>
        <dbReference type="Google" id="ProtNLM"/>
    </source>
</evidence>